<keyword evidence="2" id="KW-1185">Reference proteome</keyword>
<dbReference type="AlphaFoldDB" id="A0A024QHX6"/>
<comment type="caution">
    <text evidence="1">The sequence shown here is derived from an EMBL/GenBank/DDBJ whole genome shotgun (WGS) entry which is preliminary data.</text>
</comment>
<dbReference type="OrthoDB" id="2973616at2"/>
<evidence type="ECO:0008006" key="3">
    <source>
        <dbReference type="Google" id="ProtNLM"/>
    </source>
</evidence>
<dbReference type="RefSeq" id="WP_038246640.1">
    <property type="nucleotide sequence ID" value="NZ_BNER01000008.1"/>
</dbReference>
<reference evidence="1 2" key="1">
    <citation type="submission" date="2014-03" db="EMBL/GenBank/DDBJ databases">
        <authorList>
            <person name="Urmite Genomes U."/>
        </authorList>
    </citation>
    <scope>NUCLEOTIDE SEQUENCE [LARGE SCALE GENOMIC DNA]</scope>
    <source>
        <strain evidence="1 2">Vm-5</strain>
    </source>
</reference>
<protein>
    <recommendedName>
        <fullName evidence="3">Phage protein</fullName>
    </recommendedName>
</protein>
<gene>
    <name evidence="1" type="ORF">BN990_04182</name>
</gene>
<dbReference type="STRING" id="1462526.BN990_04182"/>
<name>A0A024QHX6_9BACI</name>
<evidence type="ECO:0000313" key="1">
    <source>
        <dbReference type="EMBL" id="CDQ41805.1"/>
    </source>
</evidence>
<organism evidence="1 2">
    <name type="scientific">Virgibacillus massiliensis</name>
    <dbReference type="NCBI Taxonomy" id="1462526"/>
    <lineage>
        <taxon>Bacteria</taxon>
        <taxon>Bacillati</taxon>
        <taxon>Bacillota</taxon>
        <taxon>Bacilli</taxon>
        <taxon>Bacillales</taxon>
        <taxon>Bacillaceae</taxon>
        <taxon>Virgibacillus</taxon>
    </lineage>
</organism>
<accession>A0A024QHX6</accession>
<reference evidence="2" key="2">
    <citation type="submission" date="2014-05" db="EMBL/GenBank/DDBJ databases">
        <title>Draft genome sequence of Virgibacillus massiliensis Vm-5.</title>
        <authorList>
            <person name="Khelaifia S."/>
            <person name="Croce O."/>
            <person name="Lagier J.C."/>
            <person name="Raoult D."/>
        </authorList>
    </citation>
    <scope>NUCLEOTIDE SEQUENCE [LARGE SCALE GENOMIC DNA]</scope>
    <source>
        <strain evidence="2">Vm-5</strain>
    </source>
</reference>
<proteinExistence type="predicted"/>
<sequence>MSEIKTTIAKDAAGRSLERKTSGLIGHVLRYHPESLQCTCDEHGLTNPVKDTERHTADIKVNMGKKDQVLKRVPCMVYSQGIISNGLVKGDRVWVQFIDGDSSQPVITGFYREPTQWEVASNTFKFAVANVFSFMTGG</sequence>
<dbReference type="Proteomes" id="UP000028875">
    <property type="component" value="Unassembled WGS sequence"/>
</dbReference>
<dbReference type="EMBL" id="CCDP010000003">
    <property type="protein sequence ID" value="CDQ41805.1"/>
    <property type="molecule type" value="Genomic_DNA"/>
</dbReference>
<evidence type="ECO:0000313" key="2">
    <source>
        <dbReference type="Proteomes" id="UP000028875"/>
    </source>
</evidence>